<feature type="domain" description="Peptidase M48" evidence="7">
    <location>
        <begin position="64"/>
        <end position="240"/>
    </location>
</feature>
<keyword evidence="5 6" id="KW-0482">Metalloprotease</keyword>
<dbReference type="PROSITE" id="PS51257">
    <property type="entry name" value="PROKAR_LIPOPROTEIN"/>
    <property type="match status" value="1"/>
</dbReference>
<evidence type="ECO:0000313" key="8">
    <source>
        <dbReference type="EMBL" id="PZX20619.1"/>
    </source>
</evidence>
<dbReference type="RefSeq" id="WP_111443792.1">
    <property type="nucleotide sequence ID" value="NZ_QKZK01000001.1"/>
</dbReference>
<evidence type="ECO:0000259" key="7">
    <source>
        <dbReference type="Pfam" id="PF01435"/>
    </source>
</evidence>
<dbReference type="GO" id="GO:0051603">
    <property type="term" value="P:proteolysis involved in protein catabolic process"/>
    <property type="evidence" value="ECO:0007669"/>
    <property type="project" value="TreeGrafter"/>
</dbReference>
<gene>
    <name evidence="8" type="ORF">LX69_00040</name>
</gene>
<keyword evidence="9" id="KW-1185">Reference proteome</keyword>
<dbReference type="Gene3D" id="3.30.2010.10">
    <property type="entry name" value="Metalloproteases ('zincins'), catalytic domain"/>
    <property type="match status" value="1"/>
</dbReference>
<evidence type="ECO:0000256" key="3">
    <source>
        <dbReference type="ARBA" id="ARBA00022801"/>
    </source>
</evidence>
<organism evidence="8 9">
    <name type="scientific">Breznakibacter xylanolyticus</name>
    <dbReference type="NCBI Taxonomy" id="990"/>
    <lineage>
        <taxon>Bacteria</taxon>
        <taxon>Pseudomonadati</taxon>
        <taxon>Bacteroidota</taxon>
        <taxon>Bacteroidia</taxon>
        <taxon>Marinilabiliales</taxon>
        <taxon>Marinilabiliaceae</taxon>
        <taxon>Breznakibacter</taxon>
    </lineage>
</organism>
<keyword evidence="2" id="KW-0479">Metal-binding</keyword>
<dbReference type="Pfam" id="PF01435">
    <property type="entry name" value="Peptidase_M48"/>
    <property type="match status" value="1"/>
</dbReference>
<keyword evidence="1 6" id="KW-0645">Protease</keyword>
<keyword evidence="3 6" id="KW-0378">Hydrolase</keyword>
<comment type="cofactor">
    <cofactor evidence="6">
        <name>Zn(2+)</name>
        <dbReference type="ChEBI" id="CHEBI:29105"/>
    </cofactor>
    <text evidence="6">Binds 1 zinc ion per subunit.</text>
</comment>
<sequence length="273" mass="31031">MKTIQINILVFTTLWLTACGDRGVNFFSVDDDKSFGEELVKSLEADPVNYPVLQRQGNEKAYLYIETMMNDILKSDQFKFKDRFDWEVHIINQDVLNAFAAPGGKLYFYTGLIKYLDNAASLAGVMGHEMAHADLRHSTQQMTKVYGFDILMSIILGQNAGEMTNIAKDLALGLGTLKFSRDNEYDADRYSMYYLAATKYDPRGIGSFFEKMIDNSEGSSTPAWLSTHPSDDKRLQNIADTYTKDDEFKKLFKGDGSYGLYKEEYDAFKNLLP</sequence>
<dbReference type="GO" id="GO:0016020">
    <property type="term" value="C:membrane"/>
    <property type="evidence" value="ECO:0007669"/>
    <property type="project" value="TreeGrafter"/>
</dbReference>
<evidence type="ECO:0000256" key="4">
    <source>
        <dbReference type="ARBA" id="ARBA00022833"/>
    </source>
</evidence>
<dbReference type="GO" id="GO:0046872">
    <property type="term" value="F:metal ion binding"/>
    <property type="evidence" value="ECO:0007669"/>
    <property type="project" value="UniProtKB-KW"/>
</dbReference>
<dbReference type="Proteomes" id="UP000249239">
    <property type="component" value="Unassembled WGS sequence"/>
</dbReference>
<evidence type="ECO:0000256" key="2">
    <source>
        <dbReference type="ARBA" id="ARBA00022723"/>
    </source>
</evidence>
<dbReference type="InterPro" id="IPR001915">
    <property type="entry name" value="Peptidase_M48"/>
</dbReference>
<dbReference type="OrthoDB" id="9810445at2"/>
<accession>A0A2W7QFA9</accession>
<evidence type="ECO:0000256" key="5">
    <source>
        <dbReference type="ARBA" id="ARBA00023049"/>
    </source>
</evidence>
<dbReference type="PANTHER" id="PTHR22726">
    <property type="entry name" value="METALLOENDOPEPTIDASE OMA1"/>
    <property type="match status" value="1"/>
</dbReference>
<name>A0A2W7QFA9_9BACT</name>
<proteinExistence type="inferred from homology"/>
<protein>
    <submittedName>
        <fullName evidence="8">Peptidase M48-like protein</fullName>
    </submittedName>
</protein>
<dbReference type="AlphaFoldDB" id="A0A2W7QFA9"/>
<comment type="caution">
    <text evidence="8">The sequence shown here is derived from an EMBL/GenBank/DDBJ whole genome shotgun (WGS) entry which is preliminary data.</text>
</comment>
<dbReference type="EMBL" id="QKZK01000001">
    <property type="protein sequence ID" value="PZX20619.1"/>
    <property type="molecule type" value="Genomic_DNA"/>
</dbReference>
<evidence type="ECO:0000313" key="9">
    <source>
        <dbReference type="Proteomes" id="UP000249239"/>
    </source>
</evidence>
<keyword evidence="4 6" id="KW-0862">Zinc</keyword>
<evidence type="ECO:0000256" key="1">
    <source>
        <dbReference type="ARBA" id="ARBA00022670"/>
    </source>
</evidence>
<dbReference type="PANTHER" id="PTHR22726:SF1">
    <property type="entry name" value="METALLOENDOPEPTIDASE OMA1, MITOCHONDRIAL"/>
    <property type="match status" value="1"/>
</dbReference>
<reference evidence="8 9" key="1">
    <citation type="submission" date="2018-06" db="EMBL/GenBank/DDBJ databases">
        <title>Genomic Encyclopedia of Archaeal and Bacterial Type Strains, Phase II (KMG-II): from individual species to whole genera.</title>
        <authorList>
            <person name="Goeker M."/>
        </authorList>
    </citation>
    <scope>NUCLEOTIDE SEQUENCE [LARGE SCALE GENOMIC DNA]</scope>
    <source>
        <strain evidence="8 9">DSM 6779</strain>
    </source>
</reference>
<evidence type="ECO:0000256" key="6">
    <source>
        <dbReference type="RuleBase" id="RU003983"/>
    </source>
</evidence>
<dbReference type="GO" id="GO:0004222">
    <property type="term" value="F:metalloendopeptidase activity"/>
    <property type="evidence" value="ECO:0007669"/>
    <property type="project" value="InterPro"/>
</dbReference>
<dbReference type="InterPro" id="IPR051156">
    <property type="entry name" value="Mito/Outer_Membr_Metalloprot"/>
</dbReference>
<comment type="similarity">
    <text evidence="6">Belongs to the peptidase M48 family.</text>
</comment>